<gene>
    <name evidence="1" type="ORF">T231_16940</name>
</gene>
<proteinExistence type="predicted"/>
<dbReference type="InterPro" id="IPR005901">
    <property type="entry name" value="GLPGLI"/>
</dbReference>
<dbReference type="Pfam" id="PF09697">
    <property type="entry name" value="Porph_ging"/>
    <property type="match status" value="1"/>
</dbReference>
<evidence type="ECO:0000313" key="2">
    <source>
        <dbReference type="Proteomes" id="UP000018874"/>
    </source>
</evidence>
<dbReference type="EMBL" id="AYYD01001280">
    <property type="protein sequence ID" value="ETK07545.1"/>
    <property type="molecule type" value="Genomic_DNA"/>
</dbReference>
<dbReference type="PATRIC" id="fig|1411021.3.peg.2375"/>
<evidence type="ECO:0008006" key="3">
    <source>
        <dbReference type="Google" id="ProtNLM"/>
    </source>
</evidence>
<evidence type="ECO:0000313" key="1">
    <source>
        <dbReference type="EMBL" id="ETK07545.1"/>
    </source>
</evidence>
<accession>W2CK77</accession>
<dbReference type="NCBIfam" id="TIGR01200">
    <property type="entry name" value="GLPGLI"/>
    <property type="match status" value="1"/>
</dbReference>
<name>W2CK77_9BACT</name>
<dbReference type="AlphaFoldDB" id="W2CK77"/>
<comment type="caution">
    <text evidence="1">The sequence shown here is derived from an EMBL/GenBank/DDBJ whole genome shotgun (WGS) entry which is preliminary data.</text>
</comment>
<dbReference type="Proteomes" id="UP000018874">
    <property type="component" value="Unassembled WGS sequence"/>
</dbReference>
<protein>
    <recommendedName>
        <fullName evidence="3">GLPGLI family protein</fullName>
    </recommendedName>
</protein>
<keyword evidence="2" id="KW-1185">Reference proteome</keyword>
<organism evidence="1 2">
    <name type="scientific">Tannerella sp. oral taxon BU063 isolate Cell 6/7/9</name>
    <dbReference type="NCBI Taxonomy" id="1411021"/>
    <lineage>
        <taxon>Bacteria</taxon>
        <taxon>Pseudomonadati</taxon>
        <taxon>Bacteroidota</taxon>
        <taxon>Bacteroidia</taxon>
        <taxon>Bacteroidales</taxon>
        <taxon>Tannerellaceae</taxon>
        <taxon>Tannerella</taxon>
    </lineage>
</organism>
<sequence length="283" mass="33304">MRRIPIFFFAWIFAIVALYAQETIDTARFWAVYKFSYRTAPEQSEFEGVDWIYLDIGHKVTKFYSRYGEIRDSIKNDALKNGLSAWEVLELIKGYPRSSNTPVYYQFYDEKKTRTAIEYMDGYIGEEQMAMPDWTFHEDTTTISGYLCKRATTHYRGRDWEVYYTPEIPLNRGPWKLWGLPGLITRATDADHYFLFEMEAFKRLINPVPIIYIHREIGAKGGYTGAEYKKISRKTYLEYERLYHEDAIAFGDFETGSPSTFFDESGNPTSAPVMKREYIPIEK</sequence>
<reference evidence="1 2" key="1">
    <citation type="submission" date="2013-11" db="EMBL/GenBank/DDBJ databases">
        <title>Single cell genomics of uncultured Tannerella BU063 (oral taxon 286).</title>
        <authorList>
            <person name="Beall C.J."/>
            <person name="Campbell A.G."/>
            <person name="Griffen A.L."/>
            <person name="Podar M."/>
            <person name="Leys E.J."/>
        </authorList>
    </citation>
    <scope>NUCLEOTIDE SEQUENCE [LARGE SCALE GENOMIC DNA]</scope>
    <source>
        <strain evidence="1">Cell 6/7/9</strain>
    </source>
</reference>